<organism evidence="1">
    <name type="scientific">marine metagenome</name>
    <dbReference type="NCBI Taxonomy" id="408172"/>
    <lineage>
        <taxon>unclassified sequences</taxon>
        <taxon>metagenomes</taxon>
        <taxon>ecological metagenomes</taxon>
    </lineage>
</organism>
<dbReference type="EMBL" id="UINC01120145">
    <property type="protein sequence ID" value="SVC94449.1"/>
    <property type="molecule type" value="Genomic_DNA"/>
</dbReference>
<accession>A0A382R9S8</accession>
<name>A0A382R9S8_9ZZZZ</name>
<reference evidence="1" key="1">
    <citation type="submission" date="2018-05" db="EMBL/GenBank/DDBJ databases">
        <authorList>
            <person name="Lanie J.A."/>
            <person name="Ng W.-L."/>
            <person name="Kazmierczak K.M."/>
            <person name="Andrzejewski T.M."/>
            <person name="Davidsen T.M."/>
            <person name="Wayne K.J."/>
            <person name="Tettelin H."/>
            <person name="Glass J.I."/>
            <person name="Rusch D."/>
            <person name="Podicherti R."/>
            <person name="Tsui H.-C.T."/>
            <person name="Winkler M.E."/>
        </authorList>
    </citation>
    <scope>NUCLEOTIDE SEQUENCE</scope>
</reference>
<sequence length="53" mass="5702">MLSHFEAEVMGLAVVGVRIQCGLATGSCLMSSGATHQTICLIDREFIYMPIPC</sequence>
<evidence type="ECO:0000313" key="1">
    <source>
        <dbReference type="EMBL" id="SVC94449.1"/>
    </source>
</evidence>
<protein>
    <submittedName>
        <fullName evidence="1">Uncharacterized protein</fullName>
    </submittedName>
</protein>
<proteinExistence type="predicted"/>
<dbReference type="AlphaFoldDB" id="A0A382R9S8"/>
<gene>
    <name evidence="1" type="ORF">METZ01_LOCUS347303</name>
</gene>